<evidence type="ECO:0000259" key="1">
    <source>
        <dbReference type="PROSITE" id="PS51186"/>
    </source>
</evidence>
<dbReference type="GO" id="GO:0016747">
    <property type="term" value="F:acyltransferase activity, transferring groups other than amino-acyl groups"/>
    <property type="evidence" value="ECO:0007669"/>
    <property type="project" value="InterPro"/>
</dbReference>
<dbReference type="Proteomes" id="UP000267585">
    <property type="component" value="Unassembled WGS sequence"/>
</dbReference>
<dbReference type="InterPro" id="IPR000182">
    <property type="entry name" value="GNAT_dom"/>
</dbReference>
<dbReference type="PROSITE" id="PS51186">
    <property type="entry name" value="GNAT"/>
    <property type="match status" value="1"/>
</dbReference>
<feature type="domain" description="N-acetyltransferase" evidence="1">
    <location>
        <begin position="1"/>
        <end position="148"/>
    </location>
</feature>
<sequence length="159" mass="18769">MEIEKAIIEDAKELTELTIISKSYWDYSKQQIEDWKNDLTITEDYILEKEVYKLVKENKIIGYYSFFKSNYSDLKLDNLFVAPISIGKGIGKNLMIDFFKRILMIDFERVILHADPNAEKFYSQLGFNVIGKLETSIENRYLSIMEMNKASVQHYVKMH</sequence>
<accession>A0A430K8D1</accession>
<organism evidence="2 3">
    <name type="scientific">Arenibacter aquaticus</name>
    <dbReference type="NCBI Taxonomy" id="2489054"/>
    <lineage>
        <taxon>Bacteria</taxon>
        <taxon>Pseudomonadati</taxon>
        <taxon>Bacteroidota</taxon>
        <taxon>Flavobacteriia</taxon>
        <taxon>Flavobacteriales</taxon>
        <taxon>Flavobacteriaceae</taxon>
        <taxon>Arenibacter</taxon>
    </lineage>
</organism>
<dbReference type="Pfam" id="PF13673">
    <property type="entry name" value="Acetyltransf_10"/>
    <property type="match status" value="1"/>
</dbReference>
<protein>
    <submittedName>
        <fullName evidence="2">GNAT family N-acetyltransferase</fullName>
    </submittedName>
</protein>
<proteinExistence type="predicted"/>
<dbReference type="EMBL" id="RQPJ01000001">
    <property type="protein sequence ID" value="RTE55314.1"/>
    <property type="molecule type" value="Genomic_DNA"/>
</dbReference>
<reference evidence="2 3" key="1">
    <citation type="submission" date="2018-11" db="EMBL/GenBank/DDBJ databases">
        <title>Arenibacter aquaticus sp.nov., a marine bacterium isolated from surface seawater in the South China Sea.</title>
        <authorList>
            <person name="Guo J."/>
            <person name="Sun J."/>
        </authorList>
    </citation>
    <scope>NUCLEOTIDE SEQUENCE [LARGE SCALE GENOMIC DNA]</scope>
    <source>
        <strain evidence="2 3">GUO666</strain>
    </source>
</reference>
<dbReference type="InterPro" id="IPR016181">
    <property type="entry name" value="Acyl_CoA_acyltransferase"/>
</dbReference>
<dbReference type="OrthoDB" id="9789605at2"/>
<keyword evidence="2" id="KW-0808">Transferase</keyword>
<name>A0A430K8D1_9FLAO</name>
<dbReference type="AlphaFoldDB" id="A0A430K8D1"/>
<evidence type="ECO:0000313" key="3">
    <source>
        <dbReference type="Proteomes" id="UP000267585"/>
    </source>
</evidence>
<dbReference type="CDD" id="cd04301">
    <property type="entry name" value="NAT_SF"/>
    <property type="match status" value="1"/>
</dbReference>
<keyword evidence="3" id="KW-1185">Reference proteome</keyword>
<dbReference type="SUPFAM" id="SSF55729">
    <property type="entry name" value="Acyl-CoA N-acyltransferases (Nat)"/>
    <property type="match status" value="1"/>
</dbReference>
<evidence type="ECO:0000313" key="2">
    <source>
        <dbReference type="EMBL" id="RTE55314.1"/>
    </source>
</evidence>
<dbReference type="RefSeq" id="WP_126160617.1">
    <property type="nucleotide sequence ID" value="NZ_RQPJ01000001.1"/>
</dbReference>
<comment type="caution">
    <text evidence="2">The sequence shown here is derived from an EMBL/GenBank/DDBJ whole genome shotgun (WGS) entry which is preliminary data.</text>
</comment>
<dbReference type="Gene3D" id="3.40.630.30">
    <property type="match status" value="1"/>
</dbReference>
<gene>
    <name evidence="2" type="ORF">EHW67_01735</name>
</gene>